<feature type="binding site" evidence="6">
    <location>
        <position position="211"/>
    </location>
    <ligand>
        <name>Zn(2+)</name>
        <dbReference type="ChEBI" id="CHEBI:29105"/>
    </ligand>
</feature>
<dbReference type="InterPro" id="IPR026591">
    <property type="entry name" value="Sirtuin_cat_small_dom_sf"/>
</dbReference>
<dbReference type="EMBL" id="CABIJS010000355">
    <property type="protein sequence ID" value="VUZ50257.1"/>
    <property type="molecule type" value="Genomic_DNA"/>
</dbReference>
<keyword evidence="2" id="KW-0808">Transferase</keyword>
<proteinExistence type="predicted"/>
<comment type="cofactor">
    <cofactor evidence="1">
        <name>Zn(2+)</name>
        <dbReference type="ChEBI" id="CHEBI:29105"/>
    </cofactor>
</comment>
<keyword evidence="5" id="KW-0520">NAD</keyword>
<evidence type="ECO:0000256" key="2">
    <source>
        <dbReference type="ARBA" id="ARBA00022679"/>
    </source>
</evidence>
<feature type="binding site" evidence="6">
    <location>
        <position position="214"/>
    </location>
    <ligand>
        <name>Zn(2+)</name>
        <dbReference type="ChEBI" id="CHEBI:29105"/>
    </ligand>
</feature>
<feature type="binding site" evidence="6">
    <location>
        <position position="190"/>
    </location>
    <ligand>
        <name>Zn(2+)</name>
        <dbReference type="ChEBI" id="CHEBI:29105"/>
    </ligand>
</feature>
<organism evidence="8 9">
    <name type="scientific">Hymenolepis diminuta</name>
    <name type="common">Rat tapeworm</name>
    <dbReference type="NCBI Taxonomy" id="6216"/>
    <lineage>
        <taxon>Eukaryota</taxon>
        <taxon>Metazoa</taxon>
        <taxon>Spiralia</taxon>
        <taxon>Lophotrochozoa</taxon>
        <taxon>Platyhelminthes</taxon>
        <taxon>Cestoda</taxon>
        <taxon>Eucestoda</taxon>
        <taxon>Cyclophyllidea</taxon>
        <taxon>Hymenolepididae</taxon>
        <taxon>Hymenolepis</taxon>
    </lineage>
</organism>
<dbReference type="InterPro" id="IPR029035">
    <property type="entry name" value="DHS-like_NAD/FAD-binding_dom"/>
</dbReference>
<feature type="domain" description="Deacetylase sirtuin-type" evidence="7">
    <location>
        <begin position="39"/>
        <end position="326"/>
    </location>
</feature>
<feature type="active site" description="Proton acceptor" evidence="6">
    <location>
        <position position="179"/>
    </location>
</feature>
<feature type="binding site" evidence="6">
    <location>
        <position position="187"/>
    </location>
    <ligand>
        <name>Zn(2+)</name>
        <dbReference type="ChEBI" id="CHEBI:29105"/>
    </ligand>
</feature>
<protein>
    <recommendedName>
        <fullName evidence="7">Deacetylase sirtuin-type domain-containing protein</fullName>
    </recommendedName>
</protein>
<dbReference type="InterPro" id="IPR026590">
    <property type="entry name" value="Ssirtuin_cat_dom"/>
</dbReference>
<gene>
    <name evidence="8" type="ORF">WMSIL1_LOCUS9123</name>
</gene>
<sequence>MVVLGGNSNKILQNEMRLKGHVFSVSNGELVLTKQSGVTEKVVLSIFNFQRYRSSYKCIKSILNLMKMRSKIMVLTGAGISVSCGIPDFRSSGGIYARLKREYPQLSCPEDMFDFDVFKSDPRPFYSFAKDIFPGQFRPSLTHQFIRSLERKSKLLQNYTQNIDTLEQVAGISKVCYCHGSFATASCMDCRRSFSGEDIRKAVMSQHIPYCPHCNPEIGLKGISAKSNIHLPSTGVVKPDIVFFKENLPSHFTDCIEMDRNETDLLLVIGTSLQVYPVASIPRYLPVNIPKVLINREPIDDLKFDFELIGDCDVIVRHLCSELNWNLGGEESDDKTSASRLSKVDLSVPLKTALKVLGTPVASKDRKKSGGAKFNLAQFLPKNTFTEVQEGLYVFEGSELTLSRETATEYLGKYYPNDGDYLRPSKS</sequence>
<keyword evidence="9" id="KW-1185">Reference proteome</keyword>
<dbReference type="GO" id="GO:0070403">
    <property type="term" value="F:NAD+ binding"/>
    <property type="evidence" value="ECO:0007669"/>
    <property type="project" value="InterPro"/>
</dbReference>
<keyword evidence="3 6" id="KW-0479">Metal-binding</keyword>
<dbReference type="Pfam" id="PF02146">
    <property type="entry name" value="SIR2"/>
    <property type="match status" value="1"/>
</dbReference>
<dbReference type="GO" id="GO:0005634">
    <property type="term" value="C:nucleus"/>
    <property type="evidence" value="ECO:0007669"/>
    <property type="project" value="TreeGrafter"/>
</dbReference>
<dbReference type="PANTHER" id="PTHR11085">
    <property type="entry name" value="NAD-DEPENDENT PROTEIN DEACYLASE SIRTUIN-5, MITOCHONDRIAL-RELATED"/>
    <property type="match status" value="1"/>
</dbReference>
<name>A0A564YSM0_HYMDI</name>
<dbReference type="AlphaFoldDB" id="A0A564YSM0"/>
<dbReference type="SUPFAM" id="SSF52467">
    <property type="entry name" value="DHS-like NAD/FAD-binding domain"/>
    <property type="match status" value="1"/>
</dbReference>
<keyword evidence="4 6" id="KW-0862">Zinc</keyword>
<dbReference type="PROSITE" id="PS50305">
    <property type="entry name" value="SIRTUIN"/>
    <property type="match status" value="1"/>
</dbReference>
<accession>A0A564YSM0</accession>
<evidence type="ECO:0000256" key="6">
    <source>
        <dbReference type="PROSITE-ProRule" id="PRU00236"/>
    </source>
</evidence>
<evidence type="ECO:0000256" key="5">
    <source>
        <dbReference type="ARBA" id="ARBA00023027"/>
    </source>
</evidence>
<evidence type="ECO:0000256" key="3">
    <source>
        <dbReference type="ARBA" id="ARBA00022723"/>
    </source>
</evidence>
<evidence type="ECO:0000313" key="9">
    <source>
        <dbReference type="Proteomes" id="UP000321570"/>
    </source>
</evidence>
<dbReference type="Proteomes" id="UP000321570">
    <property type="component" value="Unassembled WGS sequence"/>
</dbReference>
<evidence type="ECO:0000313" key="8">
    <source>
        <dbReference type="EMBL" id="VUZ50257.1"/>
    </source>
</evidence>
<evidence type="ECO:0000259" key="7">
    <source>
        <dbReference type="PROSITE" id="PS50305"/>
    </source>
</evidence>
<dbReference type="PANTHER" id="PTHR11085:SF9">
    <property type="entry name" value="NAD-DEPENDENT PROTEIN DEACETYLASE SIRTUIN-1"/>
    <property type="match status" value="1"/>
</dbReference>
<evidence type="ECO:0000256" key="1">
    <source>
        <dbReference type="ARBA" id="ARBA00001947"/>
    </source>
</evidence>
<evidence type="ECO:0000256" key="4">
    <source>
        <dbReference type="ARBA" id="ARBA00022833"/>
    </source>
</evidence>
<dbReference type="Gene3D" id="3.30.1600.10">
    <property type="entry name" value="SIR2/SIRT2 'Small Domain"/>
    <property type="match status" value="1"/>
</dbReference>
<dbReference type="Gene3D" id="3.40.50.1220">
    <property type="entry name" value="TPP-binding domain"/>
    <property type="match status" value="1"/>
</dbReference>
<dbReference type="InterPro" id="IPR050134">
    <property type="entry name" value="NAD-dep_sirtuin_deacylases"/>
</dbReference>
<dbReference type="GO" id="GO:0046872">
    <property type="term" value="F:metal ion binding"/>
    <property type="evidence" value="ECO:0007669"/>
    <property type="project" value="UniProtKB-KW"/>
</dbReference>
<dbReference type="InterPro" id="IPR003000">
    <property type="entry name" value="Sirtuin"/>
</dbReference>
<reference evidence="8 9" key="1">
    <citation type="submission" date="2019-07" db="EMBL/GenBank/DDBJ databases">
        <authorList>
            <person name="Jastrzebski P J."/>
            <person name="Paukszto L."/>
            <person name="Jastrzebski P J."/>
        </authorList>
    </citation>
    <scope>NUCLEOTIDE SEQUENCE [LARGE SCALE GENOMIC DNA]</scope>
    <source>
        <strain evidence="8 9">WMS-il1</strain>
    </source>
</reference>
<dbReference type="GO" id="GO:0017136">
    <property type="term" value="F:histone deacetylase activity, NAD-dependent"/>
    <property type="evidence" value="ECO:0007669"/>
    <property type="project" value="TreeGrafter"/>
</dbReference>